<comment type="caution">
    <text evidence="2">The sequence shown here is derived from an EMBL/GenBank/DDBJ whole genome shotgun (WGS) entry which is preliminary data.</text>
</comment>
<name>A0ABQ7TGJ3_PHRPL</name>
<feature type="compositionally biased region" description="Low complexity" evidence="1">
    <location>
        <begin position="128"/>
        <end position="141"/>
    </location>
</feature>
<evidence type="ECO:0000256" key="1">
    <source>
        <dbReference type="SAM" id="MobiDB-lite"/>
    </source>
</evidence>
<evidence type="ECO:0000313" key="2">
    <source>
        <dbReference type="EMBL" id="KAH0628875.1"/>
    </source>
</evidence>
<dbReference type="Proteomes" id="UP000826234">
    <property type="component" value="Unassembled WGS sequence"/>
</dbReference>
<feature type="region of interest" description="Disordered" evidence="1">
    <location>
        <begin position="112"/>
        <end position="141"/>
    </location>
</feature>
<proteinExistence type="predicted"/>
<dbReference type="EMBL" id="JAIPUX010000439">
    <property type="protein sequence ID" value="KAH0628875.1"/>
    <property type="molecule type" value="Genomic_DNA"/>
</dbReference>
<keyword evidence="3" id="KW-1185">Reference proteome</keyword>
<accession>A0ABQ7TGJ3</accession>
<organism evidence="2 3">
    <name type="scientific">Phrynosoma platyrhinos</name>
    <name type="common">Desert horned lizard</name>
    <dbReference type="NCBI Taxonomy" id="52577"/>
    <lineage>
        <taxon>Eukaryota</taxon>
        <taxon>Metazoa</taxon>
        <taxon>Chordata</taxon>
        <taxon>Craniata</taxon>
        <taxon>Vertebrata</taxon>
        <taxon>Euteleostomi</taxon>
        <taxon>Lepidosauria</taxon>
        <taxon>Squamata</taxon>
        <taxon>Bifurcata</taxon>
        <taxon>Unidentata</taxon>
        <taxon>Episquamata</taxon>
        <taxon>Toxicofera</taxon>
        <taxon>Iguania</taxon>
        <taxon>Phrynosomatidae</taxon>
        <taxon>Phrynosomatinae</taxon>
        <taxon>Phrynosoma</taxon>
    </lineage>
</organism>
<feature type="region of interest" description="Disordered" evidence="1">
    <location>
        <begin position="1"/>
        <end position="39"/>
    </location>
</feature>
<protein>
    <submittedName>
        <fullName evidence="2">Uncharacterized protein</fullName>
    </submittedName>
</protein>
<gene>
    <name evidence="2" type="ORF">JD844_010477</name>
</gene>
<evidence type="ECO:0000313" key="3">
    <source>
        <dbReference type="Proteomes" id="UP000826234"/>
    </source>
</evidence>
<reference evidence="2 3" key="1">
    <citation type="journal article" date="2022" name="Gigascience">
        <title>A chromosome-level genome assembly and annotation of the desert horned lizard, Phrynosoma platyrhinos, provides insight into chromosomal rearrangements among reptiles.</title>
        <authorList>
            <person name="Koochekian N."/>
            <person name="Ascanio A."/>
            <person name="Farleigh K."/>
            <person name="Card D.C."/>
            <person name="Schield D.R."/>
            <person name="Castoe T.A."/>
            <person name="Jezkova T."/>
        </authorList>
    </citation>
    <scope>NUCLEOTIDE SEQUENCE [LARGE SCALE GENOMIC DNA]</scope>
    <source>
        <strain evidence="2">NK-2021</strain>
    </source>
</reference>
<sequence length="170" mass="18520">MSAVCSDVPKKTEGTNAESKTDPVPSAKITPESEHEKSFRSICFSENQRYLHGQFNSNEDLSLIPSTQLATKIENELPPSAITSTMTSPYQQGKVPFRHAYYTNGCRGAQASVRQQQPRGSKNRHIGSTTSVCTNSSKKSCKSTASQIQEVAGDGESMWTVDVSEGPQMN</sequence>